<keyword evidence="4" id="KW-0808">Transferase</keyword>
<comment type="caution">
    <text evidence="4">The sequence shown here is derived from an EMBL/GenBank/DDBJ whole genome shotgun (WGS) entry which is preliminary data.</text>
</comment>
<dbReference type="InterPro" id="IPR002155">
    <property type="entry name" value="Thiolase"/>
</dbReference>
<evidence type="ECO:0000313" key="5">
    <source>
        <dbReference type="Proteomes" id="UP000231553"/>
    </source>
</evidence>
<evidence type="ECO:0000259" key="2">
    <source>
        <dbReference type="Pfam" id="PF00108"/>
    </source>
</evidence>
<dbReference type="GO" id="GO:0003985">
    <property type="term" value="F:acetyl-CoA C-acetyltransferase activity"/>
    <property type="evidence" value="ECO:0007669"/>
    <property type="project" value="UniProtKB-EC"/>
</dbReference>
<reference evidence="4 5" key="1">
    <citation type="journal article" date="2018" name="Int. J. Syst. Evol. Microbiol.">
        <title>Pseudooceanicola lipolyticus sp. nov., a marine alphaproteobacterium, reclassification of Oceanicola flagellatus as Pseudooceanicola flagellatus comb. nov. and emended description of the genus Pseudooceanicola.</title>
        <authorList>
            <person name="Huang M.-M."/>
            <person name="Guo L.-L."/>
            <person name="Wu Y.-H."/>
            <person name="Lai Q.-L."/>
            <person name="Shao Z.-Z."/>
            <person name="Wang C.-S."/>
            <person name="Wu M."/>
            <person name="Xu X.-W."/>
        </authorList>
    </citation>
    <scope>NUCLEOTIDE SEQUENCE [LARGE SCALE GENOMIC DNA]</scope>
    <source>
        <strain evidence="4 5">157</strain>
    </source>
</reference>
<gene>
    <name evidence="4" type="ORF">CVM52_03855</name>
</gene>
<dbReference type="Gene3D" id="3.40.47.10">
    <property type="match status" value="1"/>
</dbReference>
<dbReference type="Pfam" id="PF00108">
    <property type="entry name" value="Thiolase_N"/>
    <property type="match status" value="1"/>
</dbReference>
<dbReference type="CDD" id="cd00829">
    <property type="entry name" value="SCP-x_thiolase"/>
    <property type="match status" value="1"/>
</dbReference>
<accession>A0A2M8J5N4</accession>
<sequence>MANNAQIVGWSHSKFGKSEAPDLEALIREVVPAALDHAGVEAQQVDGIYLGVYNNGFLKQSFEAGLVGMAVPELKHVPANRLENACATGSAALYAALDFINAGRGRVALVIGAEKMTAIPSQDAANLMLQGSYFPEEGHFDAGFAGVFGHIAQNYFQRYGDRSEELAMISSKNHRNGMLNPYAHMQKDFSVAFCNTISDKNPYVAPPLRRTDCSLISDGAAAMVIADADTAAGLQRAIAIRARTQVNDSMALSRRDPTEFAGATQAWAKSLAQAGLTLDDLDFVETHDCFTIAEMIEYEAMGLAERGRGGDIIRDGVTQRDGKLPVNPSGGLKARGHPLGATGVSMHVMAAMQLAGEAGEMQLPKADRAGVFNMGGAAVANYTSILERVK</sequence>
<dbReference type="PANTHER" id="PTHR42870">
    <property type="entry name" value="ACETYL-COA C-ACETYLTRANSFERASE"/>
    <property type="match status" value="1"/>
</dbReference>
<organism evidence="4 5">
    <name type="scientific">Pseudooceanicola lipolyticus</name>
    <dbReference type="NCBI Taxonomy" id="2029104"/>
    <lineage>
        <taxon>Bacteria</taxon>
        <taxon>Pseudomonadati</taxon>
        <taxon>Pseudomonadota</taxon>
        <taxon>Alphaproteobacteria</taxon>
        <taxon>Rhodobacterales</taxon>
        <taxon>Paracoccaceae</taxon>
        <taxon>Pseudooceanicola</taxon>
    </lineage>
</organism>
<dbReference type="NCBIfam" id="NF005704">
    <property type="entry name" value="PRK07516.1"/>
    <property type="match status" value="1"/>
</dbReference>
<dbReference type="EMBL" id="PGTB01000005">
    <property type="protein sequence ID" value="PJE38092.1"/>
    <property type="molecule type" value="Genomic_DNA"/>
</dbReference>
<keyword evidence="4" id="KW-0012">Acyltransferase</keyword>
<dbReference type="PIRSF" id="PIRSF000429">
    <property type="entry name" value="Ac-CoA_Ac_transf"/>
    <property type="match status" value="1"/>
</dbReference>
<proteinExistence type="predicted"/>
<feature type="domain" description="Thiolase C-terminal" evidence="3">
    <location>
        <begin position="248"/>
        <end position="388"/>
    </location>
</feature>
<dbReference type="InterPro" id="IPR020616">
    <property type="entry name" value="Thiolase_N"/>
</dbReference>
<dbReference type="EC" id="2.3.1.9" evidence="4"/>
<evidence type="ECO:0000313" key="4">
    <source>
        <dbReference type="EMBL" id="PJE38092.1"/>
    </source>
</evidence>
<dbReference type="SUPFAM" id="SSF53901">
    <property type="entry name" value="Thiolase-like"/>
    <property type="match status" value="1"/>
</dbReference>
<protein>
    <submittedName>
        <fullName evidence="4">Acetyl-CoA acetyltransferase</fullName>
        <ecNumber evidence="4">2.3.1.9</ecNumber>
    </submittedName>
</protein>
<dbReference type="Pfam" id="PF22691">
    <property type="entry name" value="Thiolase_C_1"/>
    <property type="match status" value="1"/>
</dbReference>
<dbReference type="Proteomes" id="UP000231553">
    <property type="component" value="Unassembled WGS sequence"/>
</dbReference>
<dbReference type="PANTHER" id="PTHR42870:SF1">
    <property type="entry name" value="NON-SPECIFIC LIPID-TRANSFER PROTEIN-LIKE 2"/>
    <property type="match status" value="1"/>
</dbReference>
<dbReference type="AlphaFoldDB" id="A0A2M8J5N4"/>
<dbReference type="OrthoDB" id="9790314at2"/>
<dbReference type="InterPro" id="IPR016039">
    <property type="entry name" value="Thiolase-like"/>
</dbReference>
<feature type="domain" description="Thiolase N-terminal" evidence="2">
    <location>
        <begin position="8"/>
        <end position="184"/>
    </location>
</feature>
<keyword evidence="5" id="KW-1185">Reference proteome</keyword>
<dbReference type="RefSeq" id="WP_100161280.1">
    <property type="nucleotide sequence ID" value="NZ_PGTB01000005.1"/>
</dbReference>
<evidence type="ECO:0000256" key="1">
    <source>
        <dbReference type="SAM" id="MobiDB-lite"/>
    </source>
</evidence>
<feature type="region of interest" description="Disordered" evidence="1">
    <location>
        <begin position="316"/>
        <end position="337"/>
    </location>
</feature>
<dbReference type="InterPro" id="IPR055140">
    <property type="entry name" value="Thiolase_C_2"/>
</dbReference>
<evidence type="ECO:0000259" key="3">
    <source>
        <dbReference type="Pfam" id="PF22691"/>
    </source>
</evidence>
<name>A0A2M8J5N4_9RHOB</name>